<keyword evidence="2" id="KW-1185">Reference proteome</keyword>
<protein>
    <submittedName>
        <fullName evidence="1">Uncharacterized protein</fullName>
    </submittedName>
</protein>
<sequence>LFESDASATEPVNNSLLAELFPPFFGGLGADETLRWVYSAAFKAMPWATAPAAFQRADASWRRMIVTQPPT</sequence>
<dbReference type="Proteomes" id="UP001218218">
    <property type="component" value="Unassembled WGS sequence"/>
</dbReference>
<proteinExistence type="predicted"/>
<dbReference type="EMBL" id="JARIHO010000030">
    <property type="protein sequence ID" value="KAJ7336948.1"/>
    <property type="molecule type" value="Genomic_DNA"/>
</dbReference>
<comment type="caution">
    <text evidence="1">The sequence shown here is derived from an EMBL/GenBank/DDBJ whole genome shotgun (WGS) entry which is preliminary data.</text>
</comment>
<reference evidence="1" key="1">
    <citation type="submission" date="2023-03" db="EMBL/GenBank/DDBJ databases">
        <title>Massive genome expansion in bonnet fungi (Mycena s.s.) driven by repeated elements and novel gene families across ecological guilds.</title>
        <authorList>
            <consortium name="Lawrence Berkeley National Laboratory"/>
            <person name="Harder C.B."/>
            <person name="Miyauchi S."/>
            <person name="Viragh M."/>
            <person name="Kuo A."/>
            <person name="Thoen E."/>
            <person name="Andreopoulos B."/>
            <person name="Lu D."/>
            <person name="Skrede I."/>
            <person name="Drula E."/>
            <person name="Henrissat B."/>
            <person name="Morin E."/>
            <person name="Kohler A."/>
            <person name="Barry K."/>
            <person name="LaButti K."/>
            <person name="Morin E."/>
            <person name="Salamov A."/>
            <person name="Lipzen A."/>
            <person name="Mereny Z."/>
            <person name="Hegedus B."/>
            <person name="Baldrian P."/>
            <person name="Stursova M."/>
            <person name="Weitz H."/>
            <person name="Taylor A."/>
            <person name="Grigoriev I.V."/>
            <person name="Nagy L.G."/>
            <person name="Martin F."/>
            <person name="Kauserud H."/>
        </authorList>
    </citation>
    <scope>NUCLEOTIDE SEQUENCE</scope>
    <source>
        <strain evidence="1">CBHHK002</strain>
    </source>
</reference>
<name>A0AAD6ZSD9_9AGAR</name>
<organism evidence="1 2">
    <name type="scientific">Mycena albidolilacea</name>
    <dbReference type="NCBI Taxonomy" id="1033008"/>
    <lineage>
        <taxon>Eukaryota</taxon>
        <taxon>Fungi</taxon>
        <taxon>Dikarya</taxon>
        <taxon>Basidiomycota</taxon>
        <taxon>Agaricomycotina</taxon>
        <taxon>Agaricomycetes</taxon>
        <taxon>Agaricomycetidae</taxon>
        <taxon>Agaricales</taxon>
        <taxon>Marasmiineae</taxon>
        <taxon>Mycenaceae</taxon>
        <taxon>Mycena</taxon>
    </lineage>
</organism>
<accession>A0AAD6ZSD9</accession>
<dbReference type="AlphaFoldDB" id="A0AAD6ZSD9"/>
<feature type="non-terminal residue" evidence="1">
    <location>
        <position position="1"/>
    </location>
</feature>
<evidence type="ECO:0000313" key="1">
    <source>
        <dbReference type="EMBL" id="KAJ7336948.1"/>
    </source>
</evidence>
<evidence type="ECO:0000313" key="2">
    <source>
        <dbReference type="Proteomes" id="UP001218218"/>
    </source>
</evidence>
<gene>
    <name evidence="1" type="ORF">DFH08DRAFT_705818</name>
</gene>